<dbReference type="GO" id="GO:0019005">
    <property type="term" value="C:SCF ubiquitin ligase complex"/>
    <property type="evidence" value="ECO:0007669"/>
    <property type="project" value="TreeGrafter"/>
</dbReference>
<dbReference type="InterPro" id="IPR057207">
    <property type="entry name" value="FBXL15_LRR"/>
</dbReference>
<comment type="caution">
    <text evidence="2">The sequence shown here is derived from an EMBL/GenBank/DDBJ whole genome shotgun (WGS) entry which is preliminary data.</text>
</comment>
<evidence type="ECO:0000259" key="1">
    <source>
        <dbReference type="Pfam" id="PF25372"/>
    </source>
</evidence>
<dbReference type="SUPFAM" id="SSF52047">
    <property type="entry name" value="RNI-like"/>
    <property type="match status" value="1"/>
</dbReference>
<dbReference type="InterPro" id="IPR032675">
    <property type="entry name" value="LRR_dom_sf"/>
</dbReference>
<keyword evidence="3" id="KW-1185">Reference proteome</keyword>
<reference evidence="2 3" key="1">
    <citation type="submission" date="2022-11" db="EMBL/GenBank/DDBJ databases">
        <title>Whole genome sequence of Eschrichtius robustus ER-17-0199.</title>
        <authorList>
            <person name="Bruniche-Olsen A."/>
            <person name="Black A.N."/>
            <person name="Fields C.J."/>
            <person name="Walden K."/>
            <person name="Dewoody J.A."/>
        </authorList>
    </citation>
    <scope>NUCLEOTIDE SEQUENCE [LARGE SCALE GENOMIC DNA]</scope>
    <source>
        <strain evidence="2">ER-17-0199</strain>
        <tissue evidence="2">Blubber</tissue>
    </source>
</reference>
<feature type="domain" description="F-box/LRR-repeat protein 15-like leucin rich repeat" evidence="1">
    <location>
        <begin position="11"/>
        <end position="81"/>
    </location>
</feature>
<dbReference type="Proteomes" id="UP001159641">
    <property type="component" value="Unassembled WGS sequence"/>
</dbReference>
<sequence>MFSHFRTFAQNCRNIEHLNLNGCTKITDSEGCRHLEYLNLSWCDQITKDGIEALVRGCRGLRALLLRGCTQRITDEGVVQICRGCHRLQALCLSGCGNLTDASLTALALNCPRLQ</sequence>
<name>A0AB34GVL6_ESCRO</name>
<organism evidence="2 3">
    <name type="scientific">Eschrichtius robustus</name>
    <name type="common">California gray whale</name>
    <name type="synonym">Eschrichtius gibbosus</name>
    <dbReference type="NCBI Taxonomy" id="9764"/>
    <lineage>
        <taxon>Eukaryota</taxon>
        <taxon>Metazoa</taxon>
        <taxon>Chordata</taxon>
        <taxon>Craniata</taxon>
        <taxon>Vertebrata</taxon>
        <taxon>Euteleostomi</taxon>
        <taxon>Mammalia</taxon>
        <taxon>Eutheria</taxon>
        <taxon>Laurasiatheria</taxon>
        <taxon>Artiodactyla</taxon>
        <taxon>Whippomorpha</taxon>
        <taxon>Cetacea</taxon>
        <taxon>Mysticeti</taxon>
        <taxon>Eschrichtiidae</taxon>
        <taxon>Eschrichtius</taxon>
    </lineage>
</organism>
<dbReference type="AlphaFoldDB" id="A0AB34GVL6"/>
<gene>
    <name evidence="2" type="ORF">J1605_009994</name>
</gene>
<dbReference type="GO" id="GO:0031146">
    <property type="term" value="P:SCF-dependent proteasomal ubiquitin-dependent protein catabolic process"/>
    <property type="evidence" value="ECO:0007669"/>
    <property type="project" value="TreeGrafter"/>
</dbReference>
<accession>A0AB34GVL6</accession>
<evidence type="ECO:0000313" key="2">
    <source>
        <dbReference type="EMBL" id="KAJ8782675.1"/>
    </source>
</evidence>
<proteinExistence type="predicted"/>
<dbReference type="InterPro" id="IPR006553">
    <property type="entry name" value="Leu-rich_rpt_Cys-con_subtyp"/>
</dbReference>
<dbReference type="PANTHER" id="PTHR13318:SF95">
    <property type="entry name" value="F-BOX PROTEIN YLR352W"/>
    <property type="match status" value="1"/>
</dbReference>
<dbReference type="Pfam" id="PF25372">
    <property type="entry name" value="DUF7885"/>
    <property type="match status" value="1"/>
</dbReference>
<dbReference type="PANTHER" id="PTHR13318">
    <property type="entry name" value="PARTNER OF PAIRED, ISOFORM B-RELATED"/>
    <property type="match status" value="1"/>
</dbReference>
<dbReference type="EMBL" id="JAIQCJ010002101">
    <property type="protein sequence ID" value="KAJ8782675.1"/>
    <property type="molecule type" value="Genomic_DNA"/>
</dbReference>
<protein>
    <recommendedName>
        <fullName evidence="1">F-box/LRR-repeat protein 15-like leucin rich repeat domain-containing protein</fullName>
    </recommendedName>
</protein>
<dbReference type="Gene3D" id="3.80.10.10">
    <property type="entry name" value="Ribonuclease Inhibitor"/>
    <property type="match status" value="1"/>
</dbReference>
<evidence type="ECO:0000313" key="3">
    <source>
        <dbReference type="Proteomes" id="UP001159641"/>
    </source>
</evidence>
<dbReference type="SMART" id="SM00367">
    <property type="entry name" value="LRR_CC"/>
    <property type="match status" value="4"/>
</dbReference>